<feature type="transmembrane region" description="Helical" evidence="2">
    <location>
        <begin position="194"/>
        <end position="222"/>
    </location>
</feature>
<dbReference type="EMBL" id="PDUG01000006">
    <property type="protein sequence ID" value="PIC20288.1"/>
    <property type="molecule type" value="Genomic_DNA"/>
</dbReference>
<comment type="caution">
    <text evidence="3">The sequence shown here is derived from an EMBL/GenBank/DDBJ whole genome shotgun (WGS) entry which is preliminary data.</text>
</comment>
<dbReference type="Pfam" id="PF10318">
    <property type="entry name" value="7TM_GPCR_Srh"/>
    <property type="match status" value="1"/>
</dbReference>
<keyword evidence="2" id="KW-0812">Transmembrane</keyword>
<reference evidence="4" key="1">
    <citation type="submission" date="2017-10" db="EMBL/GenBank/DDBJ databases">
        <title>Rapid genome shrinkage in a self-fertile nematode reveals novel sperm competition proteins.</title>
        <authorList>
            <person name="Yin D."/>
            <person name="Schwarz E.M."/>
            <person name="Thomas C.G."/>
            <person name="Felde R.L."/>
            <person name="Korf I.F."/>
            <person name="Cutter A.D."/>
            <person name="Schartner C.M."/>
            <person name="Ralston E.J."/>
            <person name="Meyer B.J."/>
            <person name="Haag E.S."/>
        </authorList>
    </citation>
    <scope>NUCLEOTIDE SEQUENCE [LARGE SCALE GENOMIC DNA]</scope>
    <source>
        <strain evidence="4">JU1422</strain>
    </source>
</reference>
<accession>A0A2G5SZ87</accession>
<dbReference type="Proteomes" id="UP000230233">
    <property type="component" value="Chromosome X"/>
</dbReference>
<dbReference type="PANTHER" id="PTHR46891">
    <property type="entry name" value="SERPENTINE RECEPTOR, CLASS H-RELATED"/>
    <property type="match status" value="1"/>
</dbReference>
<dbReference type="AlphaFoldDB" id="A0A2G5SZ87"/>
<feature type="transmembrane region" description="Helical" evidence="2">
    <location>
        <begin position="276"/>
        <end position="299"/>
    </location>
</feature>
<dbReference type="STRING" id="1611254.A0A2G5SZ87"/>
<feature type="compositionally biased region" description="Polar residues" evidence="1">
    <location>
        <begin position="320"/>
        <end position="341"/>
    </location>
</feature>
<name>A0A2G5SZ87_9PELO</name>
<feature type="region of interest" description="Disordered" evidence="1">
    <location>
        <begin position="320"/>
        <end position="351"/>
    </location>
</feature>
<sequence length="351" mass="39626">MESRNCDLPAPDIYIKCMHNFHLISFPIYIVAFNALFRENSQMFTTYKYFLIAHVFINIISESYVSFFMLPMTYLPHPALRNTGLLADLGFSGMFIFYGLAQSVMCTVGSILEMFYFRYKLIAIYKKGLFKKLLRFQVLLYRGLILLHPVFAAITINYSIGVEREATTELFLSNPDLPPEVTCYSVIMAVFDDAVMYVLVLVYGIQVVLQFTVSNGVLMQILKFVKDGQGMSASTLKLQKMMVFSLFIQGTIHGALIMLPTIFMIYAIFFKSSQNGMALGFLMCVAYHGFVSTCSMIVFTKPLRDRIVPCIRVVPPATTPSNVSRLVSSTKDAPSNHSRNSIVDRRSNLAG</sequence>
<feature type="compositionally biased region" description="Basic and acidic residues" evidence="1">
    <location>
        <begin position="342"/>
        <end position="351"/>
    </location>
</feature>
<feature type="transmembrane region" description="Helical" evidence="2">
    <location>
        <begin position="243"/>
        <end position="270"/>
    </location>
</feature>
<dbReference type="PANTHER" id="PTHR46891:SF1">
    <property type="entry name" value="SERPENTINE RECEPTOR, CLASS H"/>
    <property type="match status" value="1"/>
</dbReference>
<evidence type="ECO:0000313" key="4">
    <source>
        <dbReference type="Proteomes" id="UP000230233"/>
    </source>
</evidence>
<keyword evidence="2" id="KW-0472">Membrane</keyword>
<evidence type="ECO:0000256" key="1">
    <source>
        <dbReference type="SAM" id="MobiDB-lite"/>
    </source>
</evidence>
<gene>
    <name evidence="3" type="primary">Cnig_chr_X.g25540</name>
    <name evidence="3" type="ORF">B9Z55_025540</name>
</gene>
<feature type="transmembrane region" description="Helical" evidence="2">
    <location>
        <begin position="138"/>
        <end position="160"/>
    </location>
</feature>
<dbReference type="InterPro" id="IPR019422">
    <property type="entry name" value="7TM_GPCR_serpentine_rcpt_Srh"/>
</dbReference>
<feature type="transmembrane region" description="Helical" evidence="2">
    <location>
        <begin position="20"/>
        <end position="37"/>
    </location>
</feature>
<dbReference type="OrthoDB" id="5849233at2759"/>
<proteinExistence type="predicted"/>
<feature type="transmembrane region" description="Helical" evidence="2">
    <location>
        <begin position="95"/>
        <end position="117"/>
    </location>
</feature>
<keyword evidence="4" id="KW-1185">Reference proteome</keyword>
<protein>
    <submittedName>
        <fullName evidence="3">Uncharacterized protein</fullName>
    </submittedName>
</protein>
<keyword evidence="2" id="KW-1133">Transmembrane helix</keyword>
<evidence type="ECO:0000256" key="2">
    <source>
        <dbReference type="SAM" id="Phobius"/>
    </source>
</evidence>
<feature type="transmembrane region" description="Helical" evidence="2">
    <location>
        <begin position="49"/>
        <end position="75"/>
    </location>
</feature>
<evidence type="ECO:0000313" key="3">
    <source>
        <dbReference type="EMBL" id="PIC20288.1"/>
    </source>
</evidence>
<organism evidence="3 4">
    <name type="scientific">Caenorhabditis nigoni</name>
    <dbReference type="NCBI Taxonomy" id="1611254"/>
    <lineage>
        <taxon>Eukaryota</taxon>
        <taxon>Metazoa</taxon>
        <taxon>Ecdysozoa</taxon>
        <taxon>Nematoda</taxon>
        <taxon>Chromadorea</taxon>
        <taxon>Rhabditida</taxon>
        <taxon>Rhabditina</taxon>
        <taxon>Rhabditomorpha</taxon>
        <taxon>Rhabditoidea</taxon>
        <taxon>Rhabditidae</taxon>
        <taxon>Peloderinae</taxon>
        <taxon>Caenorhabditis</taxon>
    </lineage>
</organism>